<dbReference type="Proteomes" id="UP000054097">
    <property type="component" value="Unassembled WGS sequence"/>
</dbReference>
<keyword evidence="3" id="KW-1185">Reference proteome</keyword>
<proteinExistence type="predicted"/>
<gene>
    <name evidence="2" type="ORF">M408DRAFT_75175</name>
</gene>
<reference evidence="3" key="2">
    <citation type="submission" date="2015-01" db="EMBL/GenBank/DDBJ databases">
        <title>Evolutionary Origins and Diversification of the Mycorrhizal Mutualists.</title>
        <authorList>
            <consortium name="DOE Joint Genome Institute"/>
            <consortium name="Mycorrhizal Genomics Consortium"/>
            <person name="Kohler A."/>
            <person name="Kuo A."/>
            <person name="Nagy L.G."/>
            <person name="Floudas D."/>
            <person name="Copeland A."/>
            <person name="Barry K.W."/>
            <person name="Cichocki N."/>
            <person name="Veneault-Fourrey C."/>
            <person name="LaButti K."/>
            <person name="Lindquist E.A."/>
            <person name="Lipzen A."/>
            <person name="Lundell T."/>
            <person name="Morin E."/>
            <person name="Murat C."/>
            <person name="Riley R."/>
            <person name="Ohm R."/>
            <person name="Sun H."/>
            <person name="Tunlid A."/>
            <person name="Henrissat B."/>
            <person name="Grigoriev I.V."/>
            <person name="Hibbett D.S."/>
            <person name="Martin F."/>
        </authorList>
    </citation>
    <scope>NUCLEOTIDE SEQUENCE [LARGE SCALE GENOMIC DNA]</scope>
    <source>
        <strain evidence="3">MAFF 305830</strain>
    </source>
</reference>
<feature type="region of interest" description="Disordered" evidence="1">
    <location>
        <begin position="1"/>
        <end position="79"/>
    </location>
</feature>
<evidence type="ECO:0000256" key="1">
    <source>
        <dbReference type="SAM" id="MobiDB-lite"/>
    </source>
</evidence>
<dbReference type="OrthoDB" id="2532734at2759"/>
<feature type="compositionally biased region" description="Pro residues" evidence="1">
    <location>
        <begin position="36"/>
        <end position="45"/>
    </location>
</feature>
<accession>A0A0C3B001</accession>
<name>A0A0C3B001_SERVB</name>
<organism evidence="2 3">
    <name type="scientific">Serendipita vermifera MAFF 305830</name>
    <dbReference type="NCBI Taxonomy" id="933852"/>
    <lineage>
        <taxon>Eukaryota</taxon>
        <taxon>Fungi</taxon>
        <taxon>Dikarya</taxon>
        <taxon>Basidiomycota</taxon>
        <taxon>Agaricomycotina</taxon>
        <taxon>Agaricomycetes</taxon>
        <taxon>Sebacinales</taxon>
        <taxon>Serendipitaceae</taxon>
        <taxon>Serendipita</taxon>
    </lineage>
</organism>
<dbReference type="AlphaFoldDB" id="A0A0C3B001"/>
<sequence length="94" mass="9603">MSFFGKIKSTFSKKKKSKKGEMKASEAGGDVHILPVPGPGHPAPPETGGGLNSDPQHPKGPGPVILSPEQAAGLGEPATREELHARAEALNAGS</sequence>
<feature type="compositionally biased region" description="Low complexity" evidence="1">
    <location>
        <begin position="1"/>
        <end position="10"/>
    </location>
</feature>
<reference evidence="2 3" key="1">
    <citation type="submission" date="2014-04" db="EMBL/GenBank/DDBJ databases">
        <authorList>
            <consortium name="DOE Joint Genome Institute"/>
            <person name="Kuo A."/>
            <person name="Zuccaro A."/>
            <person name="Kohler A."/>
            <person name="Nagy L.G."/>
            <person name="Floudas D."/>
            <person name="Copeland A."/>
            <person name="Barry K.W."/>
            <person name="Cichocki N."/>
            <person name="Veneault-Fourrey C."/>
            <person name="LaButti K."/>
            <person name="Lindquist E.A."/>
            <person name="Lipzen A."/>
            <person name="Lundell T."/>
            <person name="Morin E."/>
            <person name="Murat C."/>
            <person name="Sun H."/>
            <person name="Tunlid A."/>
            <person name="Henrissat B."/>
            <person name="Grigoriev I.V."/>
            <person name="Hibbett D.S."/>
            <person name="Martin F."/>
            <person name="Nordberg H.P."/>
            <person name="Cantor M.N."/>
            <person name="Hua S.X."/>
        </authorList>
    </citation>
    <scope>NUCLEOTIDE SEQUENCE [LARGE SCALE GENOMIC DNA]</scope>
    <source>
        <strain evidence="2 3">MAFF 305830</strain>
    </source>
</reference>
<protein>
    <submittedName>
        <fullName evidence="2">Uncharacterized protein</fullName>
    </submittedName>
</protein>
<evidence type="ECO:0000313" key="2">
    <source>
        <dbReference type="EMBL" id="KIM24856.1"/>
    </source>
</evidence>
<dbReference type="EMBL" id="KN824319">
    <property type="protein sequence ID" value="KIM24856.1"/>
    <property type="molecule type" value="Genomic_DNA"/>
</dbReference>
<dbReference type="HOGENOM" id="CLU_2321240_0_0_1"/>
<evidence type="ECO:0000313" key="3">
    <source>
        <dbReference type="Proteomes" id="UP000054097"/>
    </source>
</evidence>